<dbReference type="Gene3D" id="1.10.10.60">
    <property type="entry name" value="Homeodomain-like"/>
    <property type="match status" value="1"/>
</dbReference>
<reference evidence="1" key="1">
    <citation type="submission" date="2018-05" db="EMBL/GenBank/DDBJ databases">
        <authorList>
            <person name="Lanie J.A."/>
            <person name="Ng W.-L."/>
            <person name="Kazmierczak K.M."/>
            <person name="Andrzejewski T.M."/>
            <person name="Davidsen T.M."/>
            <person name="Wayne K.J."/>
            <person name="Tettelin H."/>
            <person name="Glass J.I."/>
            <person name="Rusch D."/>
            <person name="Podicherti R."/>
            <person name="Tsui H.-C.T."/>
            <person name="Winkler M.E."/>
        </authorList>
    </citation>
    <scope>NUCLEOTIDE SEQUENCE</scope>
</reference>
<dbReference type="SUPFAM" id="SSF46894">
    <property type="entry name" value="C-terminal effector domain of the bipartite response regulators"/>
    <property type="match status" value="1"/>
</dbReference>
<feature type="non-terminal residue" evidence="1">
    <location>
        <position position="54"/>
    </location>
</feature>
<gene>
    <name evidence="1" type="ORF">METZ01_LOCUS136771</name>
</gene>
<proteinExistence type="predicted"/>
<evidence type="ECO:0000313" key="1">
    <source>
        <dbReference type="EMBL" id="SVA83917.1"/>
    </source>
</evidence>
<evidence type="ECO:0008006" key="2">
    <source>
        <dbReference type="Google" id="ProtNLM"/>
    </source>
</evidence>
<accession>A0A381Z568</accession>
<dbReference type="EMBL" id="UINC01019847">
    <property type="protein sequence ID" value="SVA83917.1"/>
    <property type="molecule type" value="Genomic_DNA"/>
</dbReference>
<dbReference type="GO" id="GO:0006355">
    <property type="term" value="P:regulation of DNA-templated transcription"/>
    <property type="evidence" value="ECO:0007669"/>
    <property type="project" value="InterPro"/>
</dbReference>
<dbReference type="InterPro" id="IPR016032">
    <property type="entry name" value="Sig_transdc_resp-reg_C-effctor"/>
</dbReference>
<dbReference type="AlphaFoldDB" id="A0A381Z568"/>
<protein>
    <recommendedName>
        <fullName evidence="2">Winged helix-turn-helix transcriptional regulator</fullName>
    </recommendedName>
</protein>
<sequence>VEPGKLATIAKMRALGYSQREIAEEIDVSQPSVAYQLRKLKQRVKDRSRDEVLS</sequence>
<feature type="non-terminal residue" evidence="1">
    <location>
        <position position="1"/>
    </location>
</feature>
<name>A0A381Z568_9ZZZZ</name>
<dbReference type="Pfam" id="PF13412">
    <property type="entry name" value="HTH_24"/>
    <property type="match status" value="1"/>
</dbReference>
<organism evidence="1">
    <name type="scientific">marine metagenome</name>
    <dbReference type="NCBI Taxonomy" id="408172"/>
    <lineage>
        <taxon>unclassified sequences</taxon>
        <taxon>metagenomes</taxon>
        <taxon>ecological metagenomes</taxon>
    </lineage>
</organism>
<dbReference type="GO" id="GO:0003677">
    <property type="term" value="F:DNA binding"/>
    <property type="evidence" value="ECO:0007669"/>
    <property type="project" value="InterPro"/>
</dbReference>